<dbReference type="EMBL" id="MU273826">
    <property type="protein sequence ID" value="KAI0027868.1"/>
    <property type="molecule type" value="Genomic_DNA"/>
</dbReference>
<evidence type="ECO:0000313" key="1">
    <source>
        <dbReference type="EMBL" id="KAI0027868.1"/>
    </source>
</evidence>
<organism evidence="1 2">
    <name type="scientific">Vararia minispora EC-137</name>
    <dbReference type="NCBI Taxonomy" id="1314806"/>
    <lineage>
        <taxon>Eukaryota</taxon>
        <taxon>Fungi</taxon>
        <taxon>Dikarya</taxon>
        <taxon>Basidiomycota</taxon>
        <taxon>Agaricomycotina</taxon>
        <taxon>Agaricomycetes</taxon>
        <taxon>Russulales</taxon>
        <taxon>Lachnocladiaceae</taxon>
        <taxon>Vararia</taxon>
    </lineage>
</organism>
<protein>
    <submittedName>
        <fullName evidence="1">Cytochrome P450</fullName>
    </submittedName>
</protein>
<comment type="caution">
    <text evidence="1">The sequence shown here is derived from an EMBL/GenBank/DDBJ whole genome shotgun (WGS) entry which is preliminary data.</text>
</comment>
<evidence type="ECO:0000313" key="2">
    <source>
        <dbReference type="Proteomes" id="UP000814128"/>
    </source>
</evidence>
<gene>
    <name evidence="1" type="ORF">K488DRAFT_74209</name>
</gene>
<reference evidence="1" key="1">
    <citation type="submission" date="2021-02" db="EMBL/GenBank/DDBJ databases">
        <authorList>
            <consortium name="DOE Joint Genome Institute"/>
            <person name="Ahrendt S."/>
            <person name="Looney B.P."/>
            <person name="Miyauchi S."/>
            <person name="Morin E."/>
            <person name="Drula E."/>
            <person name="Courty P.E."/>
            <person name="Chicoki N."/>
            <person name="Fauchery L."/>
            <person name="Kohler A."/>
            <person name="Kuo A."/>
            <person name="Labutti K."/>
            <person name="Pangilinan J."/>
            <person name="Lipzen A."/>
            <person name="Riley R."/>
            <person name="Andreopoulos W."/>
            <person name="He G."/>
            <person name="Johnson J."/>
            <person name="Barry K.W."/>
            <person name="Grigoriev I.V."/>
            <person name="Nagy L."/>
            <person name="Hibbett D."/>
            <person name="Henrissat B."/>
            <person name="Matheny P.B."/>
            <person name="Labbe J."/>
            <person name="Martin F."/>
        </authorList>
    </citation>
    <scope>NUCLEOTIDE SEQUENCE</scope>
    <source>
        <strain evidence="1">EC-137</strain>
    </source>
</reference>
<accession>A0ACB8Q7U6</accession>
<proteinExistence type="predicted"/>
<reference evidence="1" key="2">
    <citation type="journal article" date="2022" name="New Phytol.">
        <title>Evolutionary transition to the ectomycorrhizal habit in the genomes of a hyperdiverse lineage of mushroom-forming fungi.</title>
        <authorList>
            <person name="Looney B."/>
            <person name="Miyauchi S."/>
            <person name="Morin E."/>
            <person name="Drula E."/>
            <person name="Courty P.E."/>
            <person name="Kohler A."/>
            <person name="Kuo A."/>
            <person name="LaButti K."/>
            <person name="Pangilinan J."/>
            <person name="Lipzen A."/>
            <person name="Riley R."/>
            <person name="Andreopoulos W."/>
            <person name="He G."/>
            <person name="Johnson J."/>
            <person name="Nolan M."/>
            <person name="Tritt A."/>
            <person name="Barry K.W."/>
            <person name="Grigoriev I.V."/>
            <person name="Nagy L.G."/>
            <person name="Hibbett D."/>
            <person name="Henrissat B."/>
            <person name="Matheny P.B."/>
            <person name="Labbe J."/>
            <person name="Martin F.M."/>
        </authorList>
    </citation>
    <scope>NUCLEOTIDE SEQUENCE</scope>
    <source>
        <strain evidence="1">EC-137</strain>
    </source>
</reference>
<sequence>MPTNAFNGFSAIRPQLAFLAAELRRVSVVIVLFSLLAVCLLIRYLKSPWRSLPPGPSGYPIIGNAVEVLDKKRFFAKCRSYGQPAVILNSQRSAADLLDRRAVHFSGRPRLISAHELLGGRMIFSTEGHNARWRRVRRAVQEAFRPSAAERYHALEAKEAARLAGALTADTPAALQGNHSRHFVHYVASTVLAITYDRAVRSAEDEAIVVEVEHIAKVFAGATMTGAYLVDLFPWMLFIPGRHVKIMFAKWKRDAVAWHAHTSHFLGDLIGEVKGRMMKEANEEARPCLVRTLVEEGERFGLSDAEKSWAAGTMYIAGTETQAITLEWFTLAMIGHPGVQQRAQAELDAVIGRARPPRVGDRDRLPYLAALLREVLRWRPAVPRGLPHLSEQDDWYKGYFIPKGTVCIVNMLACHSDSEIYGEFPDRFDPGRYLDENGQLKPPPADTKDEGHIAYGFGRRICAGRHVANDTLFMAMATVLWACDVQAGGAFDLDGYIDNGSTISPKPFISKFKPRFAEAMTILKEEIESC</sequence>
<dbReference type="Proteomes" id="UP000814128">
    <property type="component" value="Unassembled WGS sequence"/>
</dbReference>
<keyword evidence="2" id="KW-1185">Reference proteome</keyword>
<name>A0ACB8Q7U6_9AGAM</name>